<comment type="caution">
    <text evidence="1">The sequence shown here is derived from an EMBL/GenBank/DDBJ whole genome shotgun (WGS) entry which is preliminary data.</text>
</comment>
<reference evidence="1 2" key="1">
    <citation type="submission" date="2019-07" db="EMBL/GenBank/DDBJ databases">
        <title>Draft genome sequences of 15 bacterial species constituting the stable defined intestinal microbiota of the GM15 gnotobiotic mouse model.</title>
        <authorList>
            <person name="Elie C."/>
            <person name="Mathieu A."/>
            <person name="Saliou A."/>
            <person name="Darnaud M."/>
            <person name="Leulier F."/>
            <person name="Tamellini A."/>
        </authorList>
    </citation>
    <scope>NUCLEOTIDE SEQUENCE [LARGE SCALE GENOMIC DNA]</scope>
    <source>
        <strain evidence="2">ASF 502</strain>
    </source>
</reference>
<dbReference type="AlphaFoldDB" id="A0A9X5H800"/>
<evidence type="ECO:0000313" key="2">
    <source>
        <dbReference type="Proteomes" id="UP000474104"/>
    </source>
</evidence>
<proteinExistence type="predicted"/>
<evidence type="ECO:0000313" key="1">
    <source>
        <dbReference type="EMBL" id="NDO69701.1"/>
    </source>
</evidence>
<dbReference type="OrthoDB" id="9768578at2"/>
<dbReference type="RefSeq" id="WP_004075440.1">
    <property type="nucleotide sequence ID" value="NZ_VIRB01000080.1"/>
</dbReference>
<dbReference type="NCBIfam" id="TIGR03712">
    <property type="entry name" value="acc_sec_asp2"/>
    <property type="match status" value="1"/>
</dbReference>
<accession>A0A9X5H800</accession>
<dbReference type="InterPro" id="IPR022267">
    <property type="entry name" value="Asp2"/>
</dbReference>
<dbReference type="EMBL" id="VIRB01000080">
    <property type="protein sequence ID" value="NDO69701.1"/>
    <property type="molecule type" value="Genomic_DNA"/>
</dbReference>
<sequence>MAKIQILQLGDEDWNELYTLPENVTMDHADEFTEPPEKGYDLFFLDRNLLEEEIEQVYRSAKAYTLFVTSKVDVKGRMEWLCRSRRAQHIPRADIQRFLTEESRYYFPKPYGEKLGLRSVAVAHDFSGKVKWNGNQNILLEDDFGEAFRQVAYWRYNNPLPKGEVGDFWLEYDKDPSVQIVLEVTIFATGTASIVLERLELTEKDLEQVVRLESSKGNGTLFFSIKAKGRGRLWLTGLHKRLSRGSHGYFLPGGERYVTSRREEAFCYFDPGDLKPPLNVYFSGYKTLEGFEGYFMVKALGCPFLLIAEPRLEGGSFYMGTEEYEQIYVDMIRKHMKELGFTPDQVILSGLSMGTFGALYYGCDIRPHAMIVGKPLASIGNVAANEKHLRPGGFPTSLDILRFQCGGSGEECVEKLNEKFWNKFEKTDWGSSKFVVAYMIEDDYDADAYATMLSRLRSDGVQAYGKGIHGRHNDDTTGIINWFLNQYKKILREDFGRRME</sequence>
<protein>
    <submittedName>
        <fullName evidence="1">Accessory Sec system protein Asp2</fullName>
    </submittedName>
</protein>
<dbReference type="Pfam" id="PF16929">
    <property type="entry name" value="Asp2"/>
    <property type="match status" value="1"/>
</dbReference>
<organism evidence="1 2">
    <name type="scientific">Schaedlerella arabinosiphila</name>
    <dbReference type="NCBI Taxonomy" id="2044587"/>
    <lineage>
        <taxon>Bacteria</taxon>
        <taxon>Bacillati</taxon>
        <taxon>Bacillota</taxon>
        <taxon>Clostridia</taxon>
        <taxon>Lachnospirales</taxon>
        <taxon>Lachnospiraceae</taxon>
        <taxon>Schaedlerella</taxon>
    </lineage>
</organism>
<name>A0A9X5H800_9FIRM</name>
<dbReference type="Proteomes" id="UP000474104">
    <property type="component" value="Unassembled WGS sequence"/>
</dbReference>
<dbReference type="InterPro" id="IPR029058">
    <property type="entry name" value="AB_hydrolase_fold"/>
</dbReference>
<dbReference type="GO" id="GO:0015031">
    <property type="term" value="P:protein transport"/>
    <property type="evidence" value="ECO:0007669"/>
    <property type="project" value="InterPro"/>
</dbReference>
<dbReference type="SUPFAM" id="SSF53474">
    <property type="entry name" value="alpha/beta-Hydrolases"/>
    <property type="match status" value="1"/>
</dbReference>
<gene>
    <name evidence="1" type="primary">asp2</name>
    <name evidence="1" type="ORF">FMM80_13830</name>
</gene>